<dbReference type="Pfam" id="PF01972">
    <property type="entry name" value="SDH_protease"/>
    <property type="match status" value="1"/>
</dbReference>
<organism evidence="1 2">
    <name type="scientific">Ornatilinea apprima</name>
    <dbReference type="NCBI Taxonomy" id="1134406"/>
    <lineage>
        <taxon>Bacteria</taxon>
        <taxon>Bacillati</taxon>
        <taxon>Chloroflexota</taxon>
        <taxon>Anaerolineae</taxon>
        <taxon>Anaerolineales</taxon>
        <taxon>Anaerolineaceae</taxon>
        <taxon>Ornatilinea</taxon>
    </lineage>
</organism>
<evidence type="ECO:0000313" key="2">
    <source>
        <dbReference type="Proteomes" id="UP000050417"/>
    </source>
</evidence>
<dbReference type="InterPro" id="IPR029045">
    <property type="entry name" value="ClpP/crotonase-like_dom_sf"/>
</dbReference>
<dbReference type="InterPro" id="IPR002825">
    <property type="entry name" value="Pept_S49_ser-pept_pro"/>
</dbReference>
<dbReference type="OrthoDB" id="9806253at2"/>
<dbReference type="SUPFAM" id="SSF52096">
    <property type="entry name" value="ClpP/crotonase"/>
    <property type="match status" value="1"/>
</dbReference>
<evidence type="ECO:0000313" key="1">
    <source>
        <dbReference type="EMBL" id="KPL76511.1"/>
    </source>
</evidence>
<dbReference type="PANTHER" id="PTHR35984:SF1">
    <property type="entry name" value="PERIPLASMIC SERINE PROTEASE"/>
    <property type="match status" value="1"/>
</dbReference>
<dbReference type="GO" id="GO:0016020">
    <property type="term" value="C:membrane"/>
    <property type="evidence" value="ECO:0007669"/>
    <property type="project" value="InterPro"/>
</dbReference>
<reference evidence="1 2" key="1">
    <citation type="submission" date="2015-07" db="EMBL/GenBank/DDBJ databases">
        <title>Genome sequence of Ornatilinea apprima DSM 23815.</title>
        <authorList>
            <person name="Hemp J."/>
            <person name="Ward L.M."/>
            <person name="Pace L.A."/>
            <person name="Fischer W.W."/>
        </authorList>
    </citation>
    <scope>NUCLEOTIDE SEQUENCE [LARGE SCALE GENOMIC DNA]</scope>
    <source>
        <strain evidence="1 2">P3M-1</strain>
    </source>
</reference>
<dbReference type="RefSeq" id="WP_075063081.1">
    <property type="nucleotide sequence ID" value="NZ_LGCL01000025.1"/>
</dbReference>
<name>A0A0P6X890_9CHLR</name>
<dbReference type="NCBIfam" id="NF047768">
    <property type="entry name" value="Clp_like_SDH"/>
    <property type="match status" value="1"/>
</dbReference>
<dbReference type="EMBL" id="LGCL01000025">
    <property type="protein sequence ID" value="KPL76511.1"/>
    <property type="molecule type" value="Genomic_DNA"/>
</dbReference>
<dbReference type="PANTHER" id="PTHR35984">
    <property type="entry name" value="PERIPLASMIC SERINE PROTEASE"/>
    <property type="match status" value="1"/>
</dbReference>
<dbReference type="AlphaFoldDB" id="A0A0P6X890"/>
<comment type="caution">
    <text evidence="1">The sequence shown here is derived from an EMBL/GenBank/DDBJ whole genome shotgun (WGS) entry which is preliminary data.</text>
</comment>
<dbReference type="PATRIC" id="fig|1134406.4.peg.916"/>
<gene>
    <name evidence="1" type="ORF">ADN00_11100</name>
</gene>
<accession>A0A0P6X890</accession>
<dbReference type="Proteomes" id="UP000050417">
    <property type="component" value="Unassembled WGS sequence"/>
</dbReference>
<sequence length="284" mass="31465">MELLNLLWIFLAISSVIPVIRQKMLEASRVRMLRALEEKRGSRVITLIHRQESMSFLGFPMARYIDIEDSEQVLRAIKLTDPNLPIDVLLHTPGGLVLAAEQIARALARHPARVAVFVPHYAMSGGTMIALAADEIIMDENAVLGPTDPQIGNYPAASILRAVEQKSCDKVDDQTLILADIAGKAVNQVKETIRNLACVQYSAEKAEELAEKFASGCWTHDYPISVEEAKELGLKVSTDVPPEVYQIMNLYPQSRVRRPSVDYIPVPYSTPPAIPGGAERRARE</sequence>
<dbReference type="Gene3D" id="3.90.226.10">
    <property type="entry name" value="2-enoyl-CoA Hydratase, Chain A, domain 1"/>
    <property type="match status" value="1"/>
</dbReference>
<proteinExistence type="predicted"/>
<evidence type="ECO:0008006" key="3">
    <source>
        <dbReference type="Google" id="ProtNLM"/>
    </source>
</evidence>
<protein>
    <recommendedName>
        <fullName evidence="3">Serine protease</fullName>
    </recommendedName>
</protein>
<keyword evidence="2" id="KW-1185">Reference proteome</keyword>
<dbReference type="STRING" id="1134406.ADN00_11100"/>